<protein>
    <submittedName>
        <fullName evidence="1">Uncharacterized protein</fullName>
    </submittedName>
</protein>
<accession>A0A1M7DNK8</accession>
<dbReference type="AlphaFoldDB" id="A0A1M7DNK8"/>
<organism evidence="1 2">
    <name type="scientific">Paracoccus solventivorans</name>
    <dbReference type="NCBI Taxonomy" id="53463"/>
    <lineage>
        <taxon>Bacteria</taxon>
        <taxon>Pseudomonadati</taxon>
        <taxon>Pseudomonadota</taxon>
        <taxon>Alphaproteobacteria</taxon>
        <taxon>Rhodobacterales</taxon>
        <taxon>Paracoccaceae</taxon>
        <taxon>Paracoccus</taxon>
    </lineage>
</organism>
<sequence length="102" mass="11293">MSTRDRIELSGPYATAPEWRWPGEPENAKLAKYSAWSYGAMSERIVATTPHWEPVAKIHMGGVLVRNRATGRLMEHCGDRLCGVNERKALAALSKLARAESA</sequence>
<dbReference type="STRING" id="53463.SAMN05444389_101460"/>
<gene>
    <name evidence="1" type="ORF">SAMN05444389_101460</name>
</gene>
<evidence type="ECO:0000313" key="2">
    <source>
        <dbReference type="Proteomes" id="UP000184444"/>
    </source>
</evidence>
<evidence type="ECO:0000313" key="1">
    <source>
        <dbReference type="EMBL" id="SHL80987.1"/>
    </source>
</evidence>
<dbReference type="RefSeq" id="WP_143159578.1">
    <property type="nucleotide sequence ID" value="NZ_FRCK01000001.1"/>
</dbReference>
<name>A0A1M7DNK8_9RHOB</name>
<dbReference type="EMBL" id="FRCK01000001">
    <property type="protein sequence ID" value="SHL80987.1"/>
    <property type="molecule type" value="Genomic_DNA"/>
</dbReference>
<keyword evidence="2" id="KW-1185">Reference proteome</keyword>
<dbReference type="Proteomes" id="UP000184444">
    <property type="component" value="Unassembled WGS sequence"/>
</dbReference>
<proteinExistence type="predicted"/>
<reference evidence="2" key="1">
    <citation type="submission" date="2016-11" db="EMBL/GenBank/DDBJ databases">
        <authorList>
            <person name="Varghese N."/>
            <person name="Submissions S."/>
        </authorList>
    </citation>
    <scope>NUCLEOTIDE SEQUENCE [LARGE SCALE GENOMIC DNA]</scope>
    <source>
        <strain evidence="2">DSM 6637</strain>
    </source>
</reference>